<dbReference type="GO" id="GO:0016423">
    <property type="term" value="F:tRNA (guanine) methyltransferase activity"/>
    <property type="evidence" value="ECO:0007669"/>
    <property type="project" value="TreeGrafter"/>
</dbReference>
<dbReference type="InterPro" id="IPR029063">
    <property type="entry name" value="SAM-dependent_MTases_sf"/>
</dbReference>
<proteinExistence type="predicted"/>
<name>A0A1I0RL23_9FIRM</name>
<gene>
    <name evidence="2" type="ORF">SAMN05421659_11816</name>
</gene>
<organism evidence="2 3">
    <name type="scientific">[Clostridium] fimetarium</name>
    <dbReference type="NCBI Taxonomy" id="99656"/>
    <lineage>
        <taxon>Bacteria</taxon>
        <taxon>Bacillati</taxon>
        <taxon>Bacillota</taxon>
        <taxon>Clostridia</taxon>
        <taxon>Lachnospirales</taxon>
        <taxon>Lachnospiraceae</taxon>
    </lineage>
</organism>
<dbReference type="Pfam" id="PF01170">
    <property type="entry name" value="UPF0020"/>
    <property type="match status" value="1"/>
</dbReference>
<dbReference type="CDD" id="cd02440">
    <property type="entry name" value="AdoMet_MTases"/>
    <property type="match status" value="1"/>
</dbReference>
<feature type="domain" description="Ribosomal RNA large subunit methyltransferase K/L-like methyltransferase" evidence="1">
    <location>
        <begin position="324"/>
        <end position="482"/>
    </location>
</feature>
<dbReference type="EMBL" id="FOJI01000018">
    <property type="protein sequence ID" value="SEW41762.1"/>
    <property type="molecule type" value="Genomic_DNA"/>
</dbReference>
<dbReference type="SUPFAM" id="SSF53335">
    <property type="entry name" value="S-adenosyl-L-methionine-dependent methyltransferases"/>
    <property type="match status" value="1"/>
</dbReference>
<reference evidence="2 3" key="1">
    <citation type="submission" date="2016-10" db="EMBL/GenBank/DDBJ databases">
        <authorList>
            <person name="de Groot N.N."/>
        </authorList>
    </citation>
    <scope>NUCLEOTIDE SEQUENCE [LARGE SCALE GENOMIC DNA]</scope>
    <source>
        <strain evidence="2 3">DSM 9179</strain>
    </source>
</reference>
<dbReference type="AlphaFoldDB" id="A0A1I0RL23"/>
<evidence type="ECO:0000313" key="2">
    <source>
        <dbReference type="EMBL" id="SEW41762.1"/>
    </source>
</evidence>
<dbReference type="OrthoDB" id="1637728at2"/>
<keyword evidence="2" id="KW-0489">Methyltransferase</keyword>
<dbReference type="GO" id="GO:0030488">
    <property type="term" value="P:tRNA methylation"/>
    <property type="evidence" value="ECO:0007669"/>
    <property type="project" value="TreeGrafter"/>
</dbReference>
<sequence>MIKTLLENIMNGIDVRQNLSQLRQEIKETNPKSELLELIGEDDKFIDGIKDLLNSEDAKTRKNAALLMGDLGIEDFCASLFNAYQAEVQMFVKSAYLTALKSFNYFDYLPDFKNRLMELTEIDLTIENKKHVEEEMRALTELIVDMEGIVAHKFGGFNEAYDCILLTNRLHTNVTEAQLSEISGCDARCFNAGVEVKTNNLYNILPIRTYSELLFTIRGMKNCEMDAIPAALTISKSDLLTVLKKAHSGTTPFYFRVEIKSKMPLDKKSIFAKKFSSELERLSNRELLNSPSNYEFEIRMIENKLGTFNVLLKFNTIKDERFSYRIESISSSIKPVNAALLVALAKDYMIDNARVLDPFCGVGTMLIERQKVVKANTSYGIDILGKAIDKAKINTEAAGQIIHYINRDFFDFTHEYVFDEIFTNMPSAIGRTTEEDIYELYKKFFDTAKNFLTQDGTIIMYSHNRNYVNQLASENRFTIIKEIEIMDKEETFLFVIR</sequence>
<dbReference type="PANTHER" id="PTHR14911">
    <property type="entry name" value="THUMP DOMAIN-CONTAINING"/>
    <property type="match status" value="1"/>
</dbReference>
<evidence type="ECO:0000313" key="3">
    <source>
        <dbReference type="Proteomes" id="UP000199701"/>
    </source>
</evidence>
<dbReference type="InterPro" id="IPR000241">
    <property type="entry name" value="RlmKL-like_Mtase"/>
</dbReference>
<evidence type="ECO:0000259" key="1">
    <source>
        <dbReference type="Pfam" id="PF01170"/>
    </source>
</evidence>
<keyword evidence="2" id="KW-0808">Transferase</keyword>
<dbReference type="Proteomes" id="UP000199701">
    <property type="component" value="Unassembled WGS sequence"/>
</dbReference>
<dbReference type="STRING" id="99656.SAMN05421659_11816"/>
<dbReference type="Gene3D" id="3.40.50.150">
    <property type="entry name" value="Vaccinia Virus protein VP39"/>
    <property type="match status" value="1"/>
</dbReference>
<dbReference type="PANTHER" id="PTHR14911:SF13">
    <property type="entry name" value="TRNA (GUANINE(6)-N2)-METHYLTRANSFERASE THUMP3"/>
    <property type="match status" value="1"/>
</dbReference>
<accession>A0A1I0RL23</accession>
<protein>
    <submittedName>
        <fullName evidence="2">Putative RNA methylase family UPF0020</fullName>
    </submittedName>
</protein>
<dbReference type="RefSeq" id="WP_092456815.1">
    <property type="nucleotide sequence ID" value="NZ_FOJI01000018.1"/>
</dbReference>
<keyword evidence="3" id="KW-1185">Reference proteome</keyword>